<dbReference type="InterPro" id="IPR018692">
    <property type="entry name" value="DUF2189"/>
</dbReference>
<dbReference type="Proteomes" id="UP000002931">
    <property type="component" value="Unassembled WGS sequence"/>
</dbReference>
<dbReference type="STRING" id="314271.RB2654_03694"/>
<evidence type="ECO:0000256" key="1">
    <source>
        <dbReference type="SAM" id="Phobius"/>
    </source>
</evidence>
<name>A3VE47_9RHOB</name>
<comment type="caution">
    <text evidence="2">The sequence shown here is derived from an EMBL/GenBank/DDBJ whole genome shotgun (WGS) entry which is preliminary data.</text>
</comment>
<proteinExistence type="predicted"/>
<feature type="transmembrane region" description="Helical" evidence="1">
    <location>
        <begin position="65"/>
        <end position="87"/>
    </location>
</feature>
<evidence type="ECO:0008006" key="4">
    <source>
        <dbReference type="Google" id="ProtNLM"/>
    </source>
</evidence>
<gene>
    <name evidence="2" type="ORF">RB2654_03694</name>
</gene>
<accession>A3VE47</accession>
<keyword evidence="1" id="KW-0812">Transmembrane</keyword>
<dbReference type="eggNOG" id="COG5473">
    <property type="taxonomic scope" value="Bacteria"/>
</dbReference>
<dbReference type="AlphaFoldDB" id="A3VE47"/>
<feature type="transmembrane region" description="Helical" evidence="1">
    <location>
        <begin position="225"/>
        <end position="253"/>
    </location>
</feature>
<dbReference type="RefSeq" id="WP_008328827.1">
    <property type="nucleotide sequence ID" value="NZ_CH902578.1"/>
</dbReference>
<keyword evidence="3" id="KW-1185">Reference proteome</keyword>
<dbReference type="OrthoDB" id="9809543at2"/>
<keyword evidence="1" id="KW-1133">Transmembrane helix</keyword>
<feature type="transmembrane region" description="Helical" evidence="1">
    <location>
        <begin position="171"/>
        <end position="196"/>
    </location>
</feature>
<dbReference type="HOGENOM" id="CLU_067791_0_0_5"/>
<protein>
    <recommendedName>
        <fullName evidence="4">DUF2189 domain-containing protein</fullName>
    </recommendedName>
</protein>
<dbReference type="Pfam" id="PF09955">
    <property type="entry name" value="DUF2189"/>
    <property type="match status" value="1"/>
</dbReference>
<feature type="transmembrane region" description="Helical" evidence="1">
    <location>
        <begin position="127"/>
        <end position="151"/>
    </location>
</feature>
<dbReference type="EMBL" id="AAMT01000004">
    <property type="protein sequence ID" value="EAQ13786.1"/>
    <property type="molecule type" value="Genomic_DNA"/>
</dbReference>
<reference evidence="2 3" key="1">
    <citation type="journal article" date="2010" name="J. Bacteriol.">
        <title>Genome sequences of Pelagibaca bermudensis HTCC2601T and Maritimibacter alkaliphilus HTCC2654T, the type strains of two marine Roseobacter genera.</title>
        <authorList>
            <person name="Thrash J.C."/>
            <person name="Cho J.C."/>
            <person name="Ferriera S."/>
            <person name="Johnson J."/>
            <person name="Vergin K.L."/>
            <person name="Giovannoni S.J."/>
        </authorList>
    </citation>
    <scope>NUCLEOTIDE SEQUENCE [LARGE SCALE GENOMIC DNA]</scope>
    <source>
        <strain evidence="2 3">HTCC2654</strain>
    </source>
</reference>
<evidence type="ECO:0000313" key="3">
    <source>
        <dbReference type="Proteomes" id="UP000002931"/>
    </source>
</evidence>
<feature type="transmembrane region" description="Helical" evidence="1">
    <location>
        <begin position="37"/>
        <end position="59"/>
    </location>
</feature>
<organism evidence="2 3">
    <name type="scientific">Maritimibacter alkaliphilus HTCC2654</name>
    <dbReference type="NCBI Taxonomy" id="314271"/>
    <lineage>
        <taxon>Bacteria</taxon>
        <taxon>Pseudomonadati</taxon>
        <taxon>Pseudomonadota</taxon>
        <taxon>Alphaproteobacteria</taxon>
        <taxon>Rhodobacterales</taxon>
        <taxon>Roseobacteraceae</taxon>
        <taxon>Maritimibacter</taxon>
    </lineage>
</organism>
<keyword evidence="1" id="KW-0472">Membrane</keyword>
<evidence type="ECO:0000313" key="2">
    <source>
        <dbReference type="EMBL" id="EAQ13786.1"/>
    </source>
</evidence>
<sequence>MTDITATEPSPTPKVATVSASVIGEVLRAGWRDFTRVPLIGLFFAAFYVVGGIILVLQLQRADQSYSIIPVALGFPLLAPFLAVGLYEVSRRLELRDANLQGGMGCRWSEIIGVVFRQKDRQIPSMAAVIIMIFLFWVFIAHMIFALFLGLMPMQNILTDWQHTIFSFNGIKMLGVGTLVGAVTAYVLFSLTVVSLPLLLDKELDFITAMIVSWQFVAANRGVMILWGIVIAVILFAAMIPAFLGLFIALPVLGHATWHLYRRALVHPE</sequence>